<dbReference type="Proteomes" id="UP000297729">
    <property type="component" value="Unassembled WGS sequence"/>
</dbReference>
<dbReference type="Pfam" id="PF18821">
    <property type="entry name" value="LPD7"/>
    <property type="match status" value="1"/>
</dbReference>
<comment type="caution">
    <text evidence="2">The sequence shown here is derived from an EMBL/GenBank/DDBJ whole genome shotgun (WGS) entry which is preliminary data.</text>
</comment>
<keyword evidence="3" id="KW-1185">Reference proteome</keyword>
<feature type="domain" description="Large polyvalent protein-associated" evidence="1">
    <location>
        <begin position="662"/>
        <end position="728"/>
    </location>
</feature>
<dbReference type="EMBL" id="SPVG01000180">
    <property type="protein sequence ID" value="TFW18670.1"/>
    <property type="molecule type" value="Genomic_DNA"/>
</dbReference>
<name>A0A4Y9S9V0_9BURK</name>
<proteinExistence type="predicted"/>
<dbReference type="RefSeq" id="WP_135202853.1">
    <property type="nucleotide sequence ID" value="NZ_SPVG01000180.1"/>
</dbReference>
<accession>A0A4Y9S9V0</accession>
<gene>
    <name evidence="2" type="ORF">E4L98_17640</name>
</gene>
<evidence type="ECO:0000313" key="2">
    <source>
        <dbReference type="EMBL" id="TFW18670.1"/>
    </source>
</evidence>
<evidence type="ECO:0000259" key="1">
    <source>
        <dbReference type="Pfam" id="PF18821"/>
    </source>
</evidence>
<dbReference type="InterPro" id="IPR040677">
    <property type="entry name" value="LPD7"/>
</dbReference>
<dbReference type="OrthoDB" id="279005at2"/>
<organism evidence="2 3">
    <name type="scientific">Duganella callida</name>
    <dbReference type="NCBI Taxonomy" id="2561932"/>
    <lineage>
        <taxon>Bacteria</taxon>
        <taxon>Pseudomonadati</taxon>
        <taxon>Pseudomonadota</taxon>
        <taxon>Betaproteobacteria</taxon>
        <taxon>Burkholderiales</taxon>
        <taxon>Oxalobacteraceae</taxon>
        <taxon>Telluria group</taxon>
        <taxon>Duganella</taxon>
    </lineage>
</organism>
<protein>
    <recommendedName>
        <fullName evidence="1">Large polyvalent protein-associated domain-containing protein</fullName>
    </recommendedName>
</protein>
<dbReference type="AlphaFoldDB" id="A0A4Y9S9V0"/>
<reference evidence="2 3" key="1">
    <citation type="submission" date="2019-03" db="EMBL/GenBank/DDBJ databases">
        <title>Draft Genome Sequence of Duganella callidus sp. nov., a Novel Duganella Species Isolated from Cultivated Soil.</title>
        <authorList>
            <person name="Raths R."/>
            <person name="Peta V."/>
            <person name="Bucking H."/>
        </authorList>
    </citation>
    <scope>NUCLEOTIDE SEQUENCE [LARGE SCALE GENOMIC DNA]</scope>
    <source>
        <strain evidence="2 3">DN04</strain>
    </source>
</reference>
<sequence>MTLIRVTGASKGIKNYLINGTKNGREFTRNELDERIPIGNIDLVDEIIGSITSNRIKYHHITLSLKEDMVDAAIFSGMLKDFEKFMFSAYHPDEYNIYAEIHMPKKKSILTIDGKQLIRLPHMHIVVPNLNLLSGKALNPWGKYDHNISYFDAFQEYLNRKYGTISPRHSVRSDFTMESTILQRSKGDVFLGNGDQLKGEILRYIMDNNISALSEFRRYLKSIGEHKIVNLGRANEHEAIRKSGRERFVNLRHNVFKEAFLILSLDEKKKYLSAFDNDSYVAIGSPRNTDEALMTLISEWHSIRAREIKYFPGGLPKAYKALAREEKLDALRRKEIAFYNKIGSSISFQKQLSDLDKRPTLRLPRLELPSPSTATGRRYDTTISQQVRDKAEFTLSQQEEHRIIVARWNQAVDLEFLLQEMVDKVGLVRSKYQIAGQENQGEPPVPPRRIRCGARHLNAIDFLTQELRMPFVAALSTLKNTVARQSHFEANCHPDKNTPEPILWRQFSMVRRSLRVRVLEEYRLELDQLRNCSQEERSDMQKERSDRRFALYLNRMPRHFRELFLADIEREYQTRRTSQRFVDRQKEFVLKRKKLQIKDWALYQIFLRSRGDEECVGELRRIAVAREILPDACFIKGKNMGDSIIDDSRIVSKYGCMRDVLINGDIIYSQNGRTLLHDQGDRLLIIDRDHGVSIGLALAQKKWGVQLAISGSADFLKQMAQDVREYNRHVSNMVNMRTS</sequence>
<evidence type="ECO:0000313" key="3">
    <source>
        <dbReference type="Proteomes" id="UP000297729"/>
    </source>
</evidence>